<dbReference type="PANTHER" id="PTHR30050:SF4">
    <property type="entry name" value="ATP-BINDING PROTEIN RV3427C IN INSERTION SEQUENCE-RELATED"/>
    <property type="match status" value="1"/>
</dbReference>
<sequence length="218" mass="23909">MMSLASTLGRFEAPRNTPEQEAAAAAWKEQQLRLKVDERLARSSVPSRYRSASLDGCDRRIADWAASPSGVLLLRGDVGRGKTHAACAVLIASASERTVLFATSLDLLRDFRSVFDGAAREADVMGRYRNVGLLAVDDLGKERPTDWALSKLFDVLDARIRTGKPTIVTTQYNSIDLTSRMASDGNAETAKAIVSRLGDRRNAVVAFDGPDRRLRNDR</sequence>
<dbReference type="PANTHER" id="PTHR30050">
    <property type="entry name" value="CHROMOSOMAL REPLICATION INITIATOR PROTEIN DNAA"/>
    <property type="match status" value="1"/>
</dbReference>
<keyword evidence="4" id="KW-1185">Reference proteome</keyword>
<feature type="domain" description="IstB-like ATP-binding" evidence="2">
    <location>
        <begin position="72"/>
        <end position="216"/>
    </location>
</feature>
<dbReference type="AlphaFoldDB" id="A0A3N0BBI9"/>
<dbReference type="RefSeq" id="WP_123192053.1">
    <property type="nucleotide sequence ID" value="NZ_QICD01000009.1"/>
</dbReference>
<protein>
    <recommendedName>
        <fullName evidence="2">IstB-like ATP-binding domain-containing protein</fullName>
    </recommendedName>
</protein>
<dbReference type="GO" id="GO:0005524">
    <property type="term" value="F:ATP binding"/>
    <property type="evidence" value="ECO:0007669"/>
    <property type="project" value="InterPro"/>
</dbReference>
<evidence type="ECO:0000259" key="2">
    <source>
        <dbReference type="Pfam" id="PF01695"/>
    </source>
</evidence>
<dbReference type="InterPro" id="IPR002611">
    <property type="entry name" value="IstB_ATP-bd"/>
</dbReference>
<evidence type="ECO:0000313" key="3">
    <source>
        <dbReference type="EMBL" id="RNL44751.1"/>
    </source>
</evidence>
<dbReference type="SUPFAM" id="SSF52540">
    <property type="entry name" value="P-loop containing nucleoside triphosphate hydrolases"/>
    <property type="match status" value="1"/>
</dbReference>
<dbReference type="EMBL" id="QICD01000009">
    <property type="protein sequence ID" value="RNL44751.1"/>
    <property type="molecule type" value="Genomic_DNA"/>
</dbReference>
<evidence type="ECO:0000256" key="1">
    <source>
        <dbReference type="SAM" id="MobiDB-lite"/>
    </source>
</evidence>
<dbReference type="Proteomes" id="UP000278632">
    <property type="component" value="Unassembled WGS sequence"/>
</dbReference>
<organism evidence="3 4">
    <name type="scientific">Paraeggerthella hongkongensis</name>
    <dbReference type="NCBI Taxonomy" id="230658"/>
    <lineage>
        <taxon>Bacteria</taxon>
        <taxon>Bacillati</taxon>
        <taxon>Actinomycetota</taxon>
        <taxon>Coriobacteriia</taxon>
        <taxon>Eggerthellales</taxon>
        <taxon>Eggerthellaceae</taxon>
        <taxon>Paraeggerthella</taxon>
    </lineage>
</organism>
<dbReference type="GO" id="GO:0006260">
    <property type="term" value="P:DNA replication"/>
    <property type="evidence" value="ECO:0007669"/>
    <property type="project" value="TreeGrafter"/>
</dbReference>
<evidence type="ECO:0000313" key="4">
    <source>
        <dbReference type="Proteomes" id="UP000278632"/>
    </source>
</evidence>
<dbReference type="OrthoDB" id="9770694at2"/>
<comment type="caution">
    <text evidence="3">The sequence shown here is derived from an EMBL/GenBank/DDBJ whole genome shotgun (WGS) entry which is preliminary data.</text>
</comment>
<accession>A0A3N0BBI9</accession>
<reference evidence="4" key="1">
    <citation type="submission" date="2018-05" db="EMBL/GenBank/DDBJ databases">
        <title>Genome Sequencing of selected type strains of the family Eggerthellaceae.</title>
        <authorList>
            <person name="Danylec N."/>
            <person name="Stoll D.A."/>
            <person name="Doetsch A."/>
            <person name="Huch M."/>
        </authorList>
    </citation>
    <scope>NUCLEOTIDE SEQUENCE [LARGE SCALE GENOMIC DNA]</scope>
    <source>
        <strain evidence="4">DSM 16106</strain>
    </source>
</reference>
<dbReference type="InterPro" id="IPR027417">
    <property type="entry name" value="P-loop_NTPase"/>
</dbReference>
<gene>
    <name evidence="3" type="ORF">DMP08_06050</name>
</gene>
<proteinExistence type="predicted"/>
<dbReference type="Pfam" id="PF01695">
    <property type="entry name" value="IstB_IS21"/>
    <property type="match status" value="1"/>
</dbReference>
<feature type="region of interest" description="Disordered" evidence="1">
    <location>
        <begin position="1"/>
        <end position="23"/>
    </location>
</feature>
<name>A0A3N0BBI9_9ACTN</name>
<dbReference type="Gene3D" id="3.40.50.300">
    <property type="entry name" value="P-loop containing nucleotide triphosphate hydrolases"/>
    <property type="match status" value="1"/>
</dbReference>